<name>A0A6I2M926_9BACI</name>
<keyword evidence="6" id="KW-1185">Reference proteome</keyword>
<comment type="similarity">
    <text evidence="1">Belongs to the ATP-dependent AMP-binding enzyme family.</text>
</comment>
<evidence type="ECO:0000313" key="5">
    <source>
        <dbReference type="EMBL" id="MRX53812.1"/>
    </source>
</evidence>
<sequence length="493" mass="54883">METIAGYAQKAIVQFGHKVAVKDRFRSFTYTQLGERAYKLVNILSNMGMKKGDRLAALMSNRIEHIELDLACAFGGFIKVPLNYRLHPKEHEYMLKQSGTKIVIGEDKLLDQLESGSRKISVGNQYEALLAETEKSVIYEQINEDDVFAIMYTSGTTGKPKGVMLTHRNIISSALSLSMACEITWGDVIGHVAPLTHGSNFLSHASWIFGLTQIVYDKFDPEDFLEDIYKDKVSILFLVPTIVNLLFQSSTFDPKKLQYVKTINMAGSPIASSKLSAALSKAGDIFVETYGQVEAPMTITVMPRKELKNHLESCGLTGSFVDMKIVDDNGNSVEQGKIGEIICKGSLVMKGYWDNPEATSETLKDGWLYTGDLGWADENGFLHLVDRKKEVIISGGLNIYPREIEEVLNKHSSVKETCVIGLPCEQWGEKIAAYVVLKDGETADEEELINLCMQHLASFKKPKVIQILDQLPKSSYGKILKREVKQLYGGVNA</sequence>
<accession>A0A6I2M926</accession>
<dbReference type="PROSITE" id="PS00455">
    <property type="entry name" value="AMP_BINDING"/>
    <property type="match status" value="1"/>
</dbReference>
<dbReference type="InterPro" id="IPR045851">
    <property type="entry name" value="AMP-bd_C_sf"/>
</dbReference>
<dbReference type="GO" id="GO:0006631">
    <property type="term" value="P:fatty acid metabolic process"/>
    <property type="evidence" value="ECO:0007669"/>
    <property type="project" value="TreeGrafter"/>
</dbReference>
<keyword evidence="2" id="KW-0436">Ligase</keyword>
<evidence type="ECO:0000256" key="1">
    <source>
        <dbReference type="ARBA" id="ARBA00006432"/>
    </source>
</evidence>
<dbReference type="Gene3D" id="3.40.50.12780">
    <property type="entry name" value="N-terminal domain of ligase-like"/>
    <property type="match status" value="1"/>
</dbReference>
<dbReference type="GO" id="GO:0031956">
    <property type="term" value="F:medium-chain fatty acid-CoA ligase activity"/>
    <property type="evidence" value="ECO:0007669"/>
    <property type="project" value="TreeGrafter"/>
</dbReference>
<feature type="domain" description="AMP-dependent synthetase/ligase" evidence="3">
    <location>
        <begin position="11"/>
        <end position="353"/>
    </location>
</feature>
<protein>
    <submittedName>
        <fullName evidence="5">AMP-binding protein</fullName>
    </submittedName>
</protein>
<evidence type="ECO:0000256" key="2">
    <source>
        <dbReference type="ARBA" id="ARBA00022598"/>
    </source>
</evidence>
<dbReference type="AlphaFoldDB" id="A0A6I2M926"/>
<reference evidence="5 6" key="1">
    <citation type="submission" date="2019-11" db="EMBL/GenBank/DDBJ databases">
        <title>Bacillus idriensis genome.</title>
        <authorList>
            <person name="Konopka E.N."/>
            <person name="Newman J.D."/>
        </authorList>
    </citation>
    <scope>NUCLEOTIDE SEQUENCE [LARGE SCALE GENOMIC DNA]</scope>
    <source>
        <strain evidence="5 6">DSM 19097</strain>
    </source>
</reference>
<gene>
    <name evidence="5" type="ORF">GJU41_07485</name>
</gene>
<evidence type="ECO:0000313" key="6">
    <source>
        <dbReference type="Proteomes" id="UP000441585"/>
    </source>
</evidence>
<dbReference type="InterPro" id="IPR020845">
    <property type="entry name" value="AMP-binding_CS"/>
</dbReference>
<dbReference type="InterPro" id="IPR025110">
    <property type="entry name" value="AMP-bd_C"/>
</dbReference>
<dbReference type="Proteomes" id="UP000441585">
    <property type="component" value="Unassembled WGS sequence"/>
</dbReference>
<dbReference type="Pfam" id="PF00501">
    <property type="entry name" value="AMP-binding"/>
    <property type="match status" value="1"/>
</dbReference>
<dbReference type="InterPro" id="IPR042099">
    <property type="entry name" value="ANL_N_sf"/>
</dbReference>
<comment type="caution">
    <text evidence="5">The sequence shown here is derived from an EMBL/GenBank/DDBJ whole genome shotgun (WGS) entry which is preliminary data.</text>
</comment>
<dbReference type="Pfam" id="PF13193">
    <property type="entry name" value="AMP-binding_C"/>
    <property type="match status" value="1"/>
</dbReference>
<dbReference type="Gene3D" id="3.30.300.30">
    <property type="match status" value="1"/>
</dbReference>
<evidence type="ECO:0000259" key="3">
    <source>
        <dbReference type="Pfam" id="PF00501"/>
    </source>
</evidence>
<dbReference type="FunFam" id="3.30.300.30:FF:000008">
    <property type="entry name" value="2,3-dihydroxybenzoate-AMP ligase"/>
    <property type="match status" value="1"/>
</dbReference>
<organism evidence="5 6">
    <name type="scientific">Metabacillus idriensis</name>
    <dbReference type="NCBI Taxonomy" id="324768"/>
    <lineage>
        <taxon>Bacteria</taxon>
        <taxon>Bacillati</taxon>
        <taxon>Bacillota</taxon>
        <taxon>Bacilli</taxon>
        <taxon>Bacillales</taxon>
        <taxon>Bacillaceae</taxon>
        <taxon>Metabacillus</taxon>
    </lineage>
</organism>
<proteinExistence type="inferred from homology"/>
<dbReference type="EMBL" id="WKKF01000001">
    <property type="protein sequence ID" value="MRX53812.1"/>
    <property type="molecule type" value="Genomic_DNA"/>
</dbReference>
<dbReference type="PANTHER" id="PTHR43201">
    <property type="entry name" value="ACYL-COA SYNTHETASE"/>
    <property type="match status" value="1"/>
</dbReference>
<feature type="domain" description="AMP-binding enzyme C-terminal" evidence="4">
    <location>
        <begin position="403"/>
        <end position="478"/>
    </location>
</feature>
<dbReference type="SUPFAM" id="SSF56801">
    <property type="entry name" value="Acetyl-CoA synthetase-like"/>
    <property type="match status" value="1"/>
</dbReference>
<dbReference type="RefSeq" id="WP_070877382.1">
    <property type="nucleotide sequence ID" value="NZ_CAJGAA010000001.1"/>
</dbReference>
<dbReference type="PANTHER" id="PTHR43201:SF5">
    <property type="entry name" value="MEDIUM-CHAIN ACYL-COA LIGASE ACSF2, MITOCHONDRIAL"/>
    <property type="match status" value="1"/>
</dbReference>
<dbReference type="InterPro" id="IPR000873">
    <property type="entry name" value="AMP-dep_synth/lig_dom"/>
</dbReference>
<evidence type="ECO:0000259" key="4">
    <source>
        <dbReference type="Pfam" id="PF13193"/>
    </source>
</evidence>